<evidence type="ECO:0000256" key="2">
    <source>
        <dbReference type="SAM" id="MobiDB-lite"/>
    </source>
</evidence>
<gene>
    <name evidence="5" type="ORF">ABWK59_25160</name>
</gene>
<feature type="compositionally biased region" description="Low complexity" evidence="2">
    <location>
        <begin position="334"/>
        <end position="347"/>
    </location>
</feature>
<dbReference type="InterPro" id="IPR037291">
    <property type="entry name" value="DUF4139"/>
</dbReference>
<dbReference type="Pfam" id="PF13598">
    <property type="entry name" value="DUF4139"/>
    <property type="match status" value="1"/>
</dbReference>
<feature type="domain" description="DUF4140" evidence="4">
    <location>
        <begin position="16"/>
        <end position="122"/>
    </location>
</feature>
<feature type="region of interest" description="Disordered" evidence="2">
    <location>
        <begin position="408"/>
        <end position="503"/>
    </location>
</feature>
<feature type="compositionally biased region" description="Low complexity" evidence="2">
    <location>
        <begin position="433"/>
        <end position="461"/>
    </location>
</feature>
<sequence length="745" mass="78015">MAEESSQAWESRLDSVVVYAQGAVCRRRARGVLPADGRVRLAGLPRSLTNGSLRARVLDAGPAEGAPEWMGTALRVTGARVEFAAELRDRASLPELRRRVDAARDERDAVAERHARAQARIGEVAALRPVPPERTPEEPHRRTPADAWLELADFVERRLADLHARAAELEDELRLAEHALEVTEAELARVSSAVPAGPVETSAVAVVTVTAAPERKASLEAAVAAGREVELEVEYCVPGARWVPTYQLSHRQGEATGRLVLRASIAQRSGEDWEGVRLALSTADLQRRTDLPVLRSVRIGRSQPAPAPSGWREPPSGLGDLFTGYDAVGPRPLPATTSAPPTPPGSAGAAGAGGPWGGEAAELAAFGGYGGYGAPESPYPAPPPMARPVPPPAPMPVAAPMPAAPAGPVPQAYGGGGQLSVDEDVPRGKTRARAAAPAMPAAPGGVRPGFAGAPPGAAPAAQPVPVPPAPPQPSAGQLDYGALALSGPEDPAGRRGLLHPGAVDDPVTLEQRRRAAAPAELALPAHAVPPRRSAGSFDYRYDAAAPADIPSDGGWHTVAVAELPVGLRTEYVCVPSVEEAVYATLVLSNATERALLAGPVEVTVDGDFLLTAALPTLAPGGARRVGLGQAEGIRVARRTELRESTAGLRGSTAVLDHRVRVELANRLPHPVTVEVRERVPVTSEQDVRIEERADWTPPDTPSQNYPPSARRWRVELAPGATAELDGGYEIRIPAGKALVGGNRRS</sequence>
<evidence type="ECO:0000259" key="3">
    <source>
        <dbReference type="Pfam" id="PF13598"/>
    </source>
</evidence>
<dbReference type="InterPro" id="IPR025554">
    <property type="entry name" value="DUF4140"/>
</dbReference>
<feature type="domain" description="DUF4139" evidence="3">
    <location>
        <begin position="231"/>
        <end position="733"/>
    </location>
</feature>
<dbReference type="PANTHER" id="PTHR31005:SF8">
    <property type="entry name" value="DUF4139 DOMAIN-CONTAINING PROTEIN"/>
    <property type="match status" value="1"/>
</dbReference>
<evidence type="ECO:0000256" key="1">
    <source>
        <dbReference type="SAM" id="Coils"/>
    </source>
</evidence>
<feature type="region of interest" description="Disordered" evidence="2">
    <location>
        <begin position="327"/>
        <end position="354"/>
    </location>
</feature>
<dbReference type="RefSeq" id="WP_354642883.1">
    <property type="nucleotide sequence ID" value="NZ_CP159872.1"/>
</dbReference>
<keyword evidence="1" id="KW-0175">Coiled coil</keyword>
<dbReference type="KEGG" id="kcm:ABWK59_25160"/>
<dbReference type="PANTHER" id="PTHR31005">
    <property type="entry name" value="DUF4139 DOMAIN-CONTAINING PROTEIN"/>
    <property type="match status" value="1"/>
</dbReference>
<organism evidence="5">
    <name type="scientific">Kitasatospora camelliae</name>
    <dbReference type="NCBI Taxonomy" id="3156397"/>
    <lineage>
        <taxon>Bacteria</taxon>
        <taxon>Bacillati</taxon>
        <taxon>Actinomycetota</taxon>
        <taxon>Actinomycetes</taxon>
        <taxon>Kitasatosporales</taxon>
        <taxon>Streptomycetaceae</taxon>
        <taxon>Kitasatospora</taxon>
    </lineage>
</organism>
<dbReference type="AlphaFoldDB" id="A0AAU8K1I1"/>
<feature type="coiled-coil region" evidence="1">
    <location>
        <begin position="93"/>
        <end position="120"/>
    </location>
</feature>
<dbReference type="EMBL" id="CP159872">
    <property type="protein sequence ID" value="XCM81953.1"/>
    <property type="molecule type" value="Genomic_DNA"/>
</dbReference>
<name>A0AAU8K1I1_9ACTN</name>
<feature type="coiled-coil region" evidence="1">
    <location>
        <begin position="152"/>
        <end position="186"/>
    </location>
</feature>
<feature type="compositionally biased region" description="Pro residues" evidence="2">
    <location>
        <begin position="462"/>
        <end position="473"/>
    </location>
</feature>
<proteinExistence type="predicted"/>
<reference evidence="5" key="1">
    <citation type="submission" date="2024-06" db="EMBL/GenBank/DDBJ databases">
        <title>The genome sequences of Kitasatospora sp. strain HUAS MG31.</title>
        <authorList>
            <person name="Mo P."/>
        </authorList>
    </citation>
    <scope>NUCLEOTIDE SEQUENCE</scope>
    <source>
        <strain evidence="5">HUAS MG31</strain>
    </source>
</reference>
<feature type="region of interest" description="Disordered" evidence="2">
    <location>
        <begin position="690"/>
        <end position="710"/>
    </location>
</feature>
<dbReference type="Pfam" id="PF13600">
    <property type="entry name" value="DUF4140"/>
    <property type="match status" value="1"/>
</dbReference>
<evidence type="ECO:0000259" key="4">
    <source>
        <dbReference type="Pfam" id="PF13600"/>
    </source>
</evidence>
<accession>A0AAU8K1I1</accession>
<protein>
    <submittedName>
        <fullName evidence="5">DUF4139 domain-containing protein</fullName>
    </submittedName>
</protein>
<evidence type="ECO:0000313" key="5">
    <source>
        <dbReference type="EMBL" id="XCM81953.1"/>
    </source>
</evidence>
<dbReference type="InterPro" id="IPR011935">
    <property type="entry name" value="CHP02231"/>
</dbReference>